<dbReference type="EMBL" id="JADIMM010000078">
    <property type="protein sequence ID" value="MBO8457774.1"/>
    <property type="molecule type" value="Genomic_DNA"/>
</dbReference>
<dbReference type="InterPro" id="IPR003660">
    <property type="entry name" value="HAMP_dom"/>
</dbReference>
<accession>A0A9D9N2C1</accession>
<keyword evidence="4" id="KW-0812">Transmembrane</keyword>
<proteinExistence type="inferred from homology"/>
<dbReference type="CDD" id="cd06225">
    <property type="entry name" value="HAMP"/>
    <property type="match status" value="1"/>
</dbReference>
<sequence>MRLQKKLQLTILCVALVPYIGGMFFLYSSIRDKVNSVNTSLAKEYALAIKQGMESYFDKLRLASRTLSKLPEVKKKDWKGIKDSLNVLQYENSDISGFVIGNPDGSYWYSLTEGNPYYDYRASYDDDNPEGTLKSLSNRSFFKALITENTTGLDSSLVSDIFTSNTTGERSIAVASTVLDYDGNVNGIVASYLGANELSNAYSRIMSDLESLYGKDCSVLITYGDKQILTDYRFNPEKARYEDFSFADETIKPVSSLSPDYLNSLKELNSAENGENFRINTINGSEYFSIVNRITGTDYYIYLNIPTGVLFATSTTIRNFALILGVVISISVICVSYFIGRRTVRPINKLIDSFISSKETGDLSIRVNANGNNEVGDLSRCFNDFMEEQHTIISKITDGAAVMSESSDILDTKIRDIKIDVSKINENINLLNSVAEDQNASTTETAASVEEISKNVESLSRQIQSQSSAVEESSAAIQQMVSNIGSISNNLEKASVEFETLKTASQNGKDSISNVVELVNKVSNQSEVLLSTNNVINSIAAQTNLLAMNAEIEAAHAGAAGMGFSVVADEIRKLAEESSSQSKIIATELKKIVADIGNVVNATTNAGDAFDTVVNKVEDAGVLISQIALAMQEQNEGSRQVLEALDNIQNITLEIKNGSIEMNEGTTIILNEMNNLEDISRRVHKSLGEMISELSEISTSVEAIVVDSCNTKNAVTELSVLTEKFSV</sequence>
<evidence type="ECO:0000259" key="6">
    <source>
        <dbReference type="PROSITE" id="PS50885"/>
    </source>
</evidence>
<dbReference type="PROSITE" id="PS50885">
    <property type="entry name" value="HAMP"/>
    <property type="match status" value="1"/>
</dbReference>
<name>A0A9D9N2C1_9SPIR</name>
<evidence type="ECO:0000256" key="1">
    <source>
        <dbReference type="ARBA" id="ARBA00022500"/>
    </source>
</evidence>
<dbReference type="SMART" id="SM00283">
    <property type="entry name" value="MA"/>
    <property type="match status" value="1"/>
</dbReference>
<dbReference type="Pfam" id="PF00015">
    <property type="entry name" value="MCPsignal"/>
    <property type="match status" value="1"/>
</dbReference>
<dbReference type="Gene3D" id="1.10.287.950">
    <property type="entry name" value="Methyl-accepting chemotaxis protein"/>
    <property type="match status" value="1"/>
</dbReference>
<evidence type="ECO:0000256" key="3">
    <source>
        <dbReference type="PROSITE-ProRule" id="PRU00284"/>
    </source>
</evidence>
<keyword evidence="4" id="KW-0472">Membrane</keyword>
<evidence type="ECO:0000313" key="7">
    <source>
        <dbReference type="EMBL" id="MBO8457774.1"/>
    </source>
</evidence>
<gene>
    <name evidence="7" type="ORF">IAA81_06055</name>
</gene>
<organism evidence="7 8">
    <name type="scientific">Candidatus Gallitreponema excrementavium</name>
    <dbReference type="NCBI Taxonomy" id="2840840"/>
    <lineage>
        <taxon>Bacteria</taxon>
        <taxon>Pseudomonadati</taxon>
        <taxon>Spirochaetota</taxon>
        <taxon>Spirochaetia</taxon>
        <taxon>Spirochaetales</taxon>
        <taxon>Candidatus Gallitreponema</taxon>
    </lineage>
</organism>
<dbReference type="InterPro" id="IPR051310">
    <property type="entry name" value="MCP_chemotaxis"/>
</dbReference>
<reference evidence="7" key="1">
    <citation type="submission" date="2020-10" db="EMBL/GenBank/DDBJ databases">
        <authorList>
            <person name="Gilroy R."/>
        </authorList>
    </citation>
    <scope>NUCLEOTIDE SEQUENCE</scope>
    <source>
        <strain evidence="7">10532</strain>
    </source>
</reference>
<dbReference type="AlphaFoldDB" id="A0A9D9N2C1"/>
<feature type="transmembrane region" description="Helical" evidence="4">
    <location>
        <begin position="7"/>
        <end position="27"/>
    </location>
</feature>
<evidence type="ECO:0000259" key="5">
    <source>
        <dbReference type="PROSITE" id="PS50111"/>
    </source>
</evidence>
<feature type="transmembrane region" description="Helical" evidence="4">
    <location>
        <begin position="320"/>
        <end position="340"/>
    </location>
</feature>
<dbReference type="PROSITE" id="PS50111">
    <property type="entry name" value="CHEMOTAXIS_TRANSDUC_2"/>
    <property type="match status" value="1"/>
</dbReference>
<comment type="similarity">
    <text evidence="2">Belongs to the methyl-accepting chemotaxis (MCP) protein family.</text>
</comment>
<dbReference type="Pfam" id="PF00672">
    <property type="entry name" value="HAMP"/>
    <property type="match status" value="1"/>
</dbReference>
<dbReference type="GO" id="GO:0007165">
    <property type="term" value="P:signal transduction"/>
    <property type="evidence" value="ECO:0007669"/>
    <property type="project" value="UniProtKB-KW"/>
</dbReference>
<feature type="domain" description="Methyl-accepting transducer" evidence="5">
    <location>
        <begin position="441"/>
        <end position="663"/>
    </location>
</feature>
<dbReference type="PANTHER" id="PTHR43531">
    <property type="entry name" value="PROTEIN ICFG"/>
    <property type="match status" value="1"/>
</dbReference>
<dbReference type="Gene3D" id="3.30.450.20">
    <property type="entry name" value="PAS domain"/>
    <property type="match status" value="1"/>
</dbReference>
<dbReference type="SUPFAM" id="SSF58104">
    <property type="entry name" value="Methyl-accepting chemotaxis protein (MCP) signaling domain"/>
    <property type="match status" value="1"/>
</dbReference>
<keyword evidence="3" id="KW-0807">Transducer</keyword>
<protein>
    <submittedName>
        <fullName evidence="7">HAMP domain-containing protein</fullName>
    </submittedName>
</protein>
<evidence type="ECO:0000256" key="4">
    <source>
        <dbReference type="SAM" id="Phobius"/>
    </source>
</evidence>
<dbReference type="InterPro" id="IPR004089">
    <property type="entry name" value="MCPsignal_dom"/>
</dbReference>
<dbReference type="CDD" id="cd12914">
    <property type="entry name" value="PDC1_DGC_like"/>
    <property type="match status" value="1"/>
</dbReference>
<dbReference type="GO" id="GO:0006935">
    <property type="term" value="P:chemotaxis"/>
    <property type="evidence" value="ECO:0007669"/>
    <property type="project" value="UniProtKB-KW"/>
</dbReference>
<keyword evidence="1" id="KW-0145">Chemotaxis</keyword>
<feature type="domain" description="HAMP" evidence="6">
    <location>
        <begin position="341"/>
        <end position="394"/>
    </location>
</feature>
<evidence type="ECO:0000313" key="8">
    <source>
        <dbReference type="Proteomes" id="UP000823638"/>
    </source>
</evidence>
<keyword evidence="4" id="KW-1133">Transmembrane helix</keyword>
<comment type="caution">
    <text evidence="7">The sequence shown here is derived from an EMBL/GenBank/DDBJ whole genome shotgun (WGS) entry which is preliminary data.</text>
</comment>
<dbReference type="SMART" id="SM00304">
    <property type="entry name" value="HAMP"/>
    <property type="match status" value="1"/>
</dbReference>
<dbReference type="GO" id="GO:0005886">
    <property type="term" value="C:plasma membrane"/>
    <property type="evidence" value="ECO:0007669"/>
    <property type="project" value="TreeGrafter"/>
</dbReference>
<evidence type="ECO:0000256" key="2">
    <source>
        <dbReference type="ARBA" id="ARBA00029447"/>
    </source>
</evidence>
<reference evidence="7" key="2">
    <citation type="journal article" date="2021" name="PeerJ">
        <title>Extensive microbial diversity within the chicken gut microbiome revealed by metagenomics and culture.</title>
        <authorList>
            <person name="Gilroy R."/>
            <person name="Ravi A."/>
            <person name="Getino M."/>
            <person name="Pursley I."/>
            <person name="Horton D.L."/>
            <person name="Alikhan N.F."/>
            <person name="Baker D."/>
            <person name="Gharbi K."/>
            <person name="Hall N."/>
            <person name="Watson M."/>
            <person name="Adriaenssens E.M."/>
            <person name="Foster-Nyarko E."/>
            <person name="Jarju S."/>
            <person name="Secka A."/>
            <person name="Antonio M."/>
            <person name="Oren A."/>
            <person name="Chaudhuri R.R."/>
            <person name="La Ragione R."/>
            <person name="Hildebrand F."/>
            <person name="Pallen M.J."/>
        </authorList>
    </citation>
    <scope>NUCLEOTIDE SEQUENCE</scope>
    <source>
        <strain evidence="7">10532</strain>
    </source>
</reference>
<dbReference type="GO" id="GO:0004888">
    <property type="term" value="F:transmembrane signaling receptor activity"/>
    <property type="evidence" value="ECO:0007669"/>
    <property type="project" value="TreeGrafter"/>
</dbReference>
<dbReference type="Gene3D" id="6.10.340.10">
    <property type="match status" value="1"/>
</dbReference>
<dbReference type="Proteomes" id="UP000823638">
    <property type="component" value="Unassembled WGS sequence"/>
</dbReference>
<dbReference type="PANTHER" id="PTHR43531:SF11">
    <property type="entry name" value="METHYL-ACCEPTING CHEMOTAXIS PROTEIN 3"/>
    <property type="match status" value="1"/>
</dbReference>